<evidence type="ECO:0000256" key="2">
    <source>
        <dbReference type="SAM" id="SignalP"/>
    </source>
</evidence>
<evidence type="ECO:0000313" key="3">
    <source>
        <dbReference type="EMBL" id="TDQ84052.1"/>
    </source>
</evidence>
<reference evidence="3 4" key="1">
    <citation type="submission" date="2019-03" db="EMBL/GenBank/DDBJ databases">
        <title>Genomic Encyclopedia of Type Strains, Phase III (KMG-III): the genomes of soil and plant-associated and newly described type strains.</title>
        <authorList>
            <person name="Whitman W."/>
        </authorList>
    </citation>
    <scope>NUCLEOTIDE SEQUENCE [LARGE SCALE GENOMIC DNA]</scope>
    <source>
        <strain evidence="3 4">CGMCC 1.7660</strain>
    </source>
</reference>
<feature type="signal peptide" evidence="2">
    <location>
        <begin position="1"/>
        <end position="20"/>
    </location>
</feature>
<evidence type="ECO:0008006" key="5">
    <source>
        <dbReference type="Google" id="ProtNLM"/>
    </source>
</evidence>
<sequence length="423" mass="46034">MRRVLATAILAIYLATCACSFFTETPRPTLSGAEPAQVVNAYAGSFQAERAVNLEKLGQLAESCDARTLSPQMITTGLAPGFAVEPPVECAEINKRLYQQAILVSSLACDDFLDYMYEKQRNLRDVDQWGNLAIGTAAALSGFLKWGSVVGAAIGLGSTFFNQAIELSADSLLFGIPAATIGSLVRAQQNNARTTFETKNTWDYVSVQIAAKDYFRICLPVNIETFLTESVIATRNSFLNKKLTDQAAADIRRNALDHAARQFGRVLHQGTTLASQVEIMSVYALIRPTTEFNAHINNAQKAIGDRWNGSTFAWEENLFNKEKAYLAKRGLKDPELSTATESAMRRKLTDYAVTLEAAFGRADLIEAALAVLTKLAPDAAGKVKVMNDDGTAIEIPQELLSRPSVMPGSEFNPNTLYNPGGVQ</sequence>
<name>A0A4R6WR25_9PROT</name>
<keyword evidence="2" id="KW-0732">Signal</keyword>
<dbReference type="AlphaFoldDB" id="A0A4R6WR25"/>
<dbReference type="Proteomes" id="UP000295783">
    <property type="component" value="Unassembled WGS sequence"/>
</dbReference>
<feature type="region of interest" description="Disordered" evidence="1">
    <location>
        <begin position="404"/>
        <end position="423"/>
    </location>
</feature>
<gene>
    <name evidence="3" type="ORF">A8950_0598</name>
</gene>
<proteinExistence type="predicted"/>
<dbReference type="PROSITE" id="PS51257">
    <property type="entry name" value="PROKAR_LIPOPROTEIN"/>
    <property type="match status" value="1"/>
</dbReference>
<accession>A0A4R6WR25</accession>
<evidence type="ECO:0000256" key="1">
    <source>
        <dbReference type="SAM" id="MobiDB-lite"/>
    </source>
</evidence>
<feature type="chain" id="PRO_5020546118" description="Lipoprotein" evidence="2">
    <location>
        <begin position="21"/>
        <end position="423"/>
    </location>
</feature>
<protein>
    <recommendedName>
        <fullName evidence="5">Lipoprotein</fullName>
    </recommendedName>
</protein>
<keyword evidence="4" id="KW-1185">Reference proteome</keyword>
<comment type="caution">
    <text evidence="3">The sequence shown here is derived from an EMBL/GenBank/DDBJ whole genome shotgun (WGS) entry which is preliminary data.</text>
</comment>
<organism evidence="3 4">
    <name type="scientific">Dongia mobilis</name>
    <dbReference type="NCBI Taxonomy" id="578943"/>
    <lineage>
        <taxon>Bacteria</taxon>
        <taxon>Pseudomonadati</taxon>
        <taxon>Pseudomonadota</taxon>
        <taxon>Alphaproteobacteria</taxon>
        <taxon>Rhodospirillales</taxon>
        <taxon>Dongiaceae</taxon>
        <taxon>Dongia</taxon>
    </lineage>
</organism>
<dbReference type="EMBL" id="SNYW01000006">
    <property type="protein sequence ID" value="TDQ84052.1"/>
    <property type="molecule type" value="Genomic_DNA"/>
</dbReference>
<evidence type="ECO:0000313" key="4">
    <source>
        <dbReference type="Proteomes" id="UP000295783"/>
    </source>
</evidence>